<feature type="region of interest" description="Disordered" evidence="1">
    <location>
        <begin position="880"/>
        <end position="966"/>
    </location>
</feature>
<reference evidence="2 3" key="1">
    <citation type="journal article" date="2018" name="Nat. Ecol. Evol.">
        <title>Pezizomycetes genomes reveal the molecular basis of ectomycorrhizal truffle lifestyle.</title>
        <authorList>
            <person name="Murat C."/>
            <person name="Payen T."/>
            <person name="Noel B."/>
            <person name="Kuo A."/>
            <person name="Morin E."/>
            <person name="Chen J."/>
            <person name="Kohler A."/>
            <person name="Krizsan K."/>
            <person name="Balestrini R."/>
            <person name="Da Silva C."/>
            <person name="Montanini B."/>
            <person name="Hainaut M."/>
            <person name="Levati E."/>
            <person name="Barry K.W."/>
            <person name="Belfiori B."/>
            <person name="Cichocki N."/>
            <person name="Clum A."/>
            <person name="Dockter R.B."/>
            <person name="Fauchery L."/>
            <person name="Guy J."/>
            <person name="Iotti M."/>
            <person name="Le Tacon F."/>
            <person name="Lindquist E.A."/>
            <person name="Lipzen A."/>
            <person name="Malagnac F."/>
            <person name="Mello A."/>
            <person name="Molinier V."/>
            <person name="Miyauchi S."/>
            <person name="Poulain J."/>
            <person name="Riccioni C."/>
            <person name="Rubini A."/>
            <person name="Sitrit Y."/>
            <person name="Splivallo R."/>
            <person name="Traeger S."/>
            <person name="Wang M."/>
            <person name="Zifcakova L."/>
            <person name="Wipf D."/>
            <person name="Zambonelli A."/>
            <person name="Paolocci F."/>
            <person name="Nowrousian M."/>
            <person name="Ottonello S."/>
            <person name="Baldrian P."/>
            <person name="Spatafora J.W."/>
            <person name="Henrissat B."/>
            <person name="Nagy L.G."/>
            <person name="Aury J.M."/>
            <person name="Wincker P."/>
            <person name="Grigoriev I.V."/>
            <person name="Bonfante P."/>
            <person name="Martin F.M."/>
        </authorList>
    </citation>
    <scope>NUCLEOTIDE SEQUENCE [LARGE SCALE GENOMIC DNA]</scope>
    <source>
        <strain evidence="2 3">ATCC MYA-4762</strain>
    </source>
</reference>
<feature type="compositionally biased region" description="Basic and acidic residues" evidence="1">
    <location>
        <begin position="730"/>
        <end position="742"/>
    </location>
</feature>
<feature type="compositionally biased region" description="Polar residues" evidence="1">
    <location>
        <begin position="104"/>
        <end position="121"/>
    </location>
</feature>
<feature type="region of interest" description="Disordered" evidence="1">
    <location>
        <begin position="273"/>
        <end position="292"/>
    </location>
</feature>
<feature type="compositionally biased region" description="Low complexity" evidence="1">
    <location>
        <begin position="373"/>
        <end position="390"/>
    </location>
</feature>
<feature type="compositionally biased region" description="Basic and acidic residues" evidence="1">
    <location>
        <begin position="62"/>
        <end position="80"/>
    </location>
</feature>
<feature type="region of interest" description="Disordered" evidence="1">
    <location>
        <begin position="441"/>
        <end position="615"/>
    </location>
</feature>
<feature type="compositionally biased region" description="Basic residues" evidence="1">
    <location>
        <begin position="217"/>
        <end position="227"/>
    </location>
</feature>
<sequence length="966" mass="104705">MTPEGNIPIEQYIAYKPQFDENGNPIPFTIPQPPPPPPLKADPKREKMGRKALSFEGFARLRGSDKDKDKPKDRSEDHGELPVTPPATALSHSSSSTKNSSNLGQSTGPSTPASSIGGNQATKGTVPIPVTTPPGMIEFERKQSKSKNSSLTDLGQSLLGRLSSGHHSSSPGSTHSNDREASQTVEKESKKLKKAREKEKKEKDKDKDTSGGPDRKPSKRERLRKIFGRSSGSDGGSGLQSTTSAEDLMHGEDLLPSNSSITSIEPRDIDLRSRPSAESLASNFDISPKPKMMAREERLSLYGGKSREELRHMRSTSMGSFLSARNIVHIDEIEGDEEEVGKKDNNKEVVEEPKQQDQQVQAAPPPSAPAPAPISTSTSAPPASAPSPAAMEIGSPKRKGPRIMGSMESMIPIPNKAIRRVGSMSMSHLGSIISANAPTTNINITASTPSTPSKDKSRSQSISTPIKDRSFSTSTLKDRSQSPATTSASNSATTTTSPTKRTLPRPAANFTPSKLLNQSPSANSSKSKSMKYGSLIDDANATIRPRINKARKPSAALTGMVGDDDMMGGRARSNSLPSGKRSGHNSEESGDDSSSGEMKRRSVSGMLVDKGKQKEVVKLEPLGEVKMPMMPSPPINEEFEEKVEVDVEEKVIEPPVAVVDEKVAEIVEKMEATQLAALEVSPVEETLLKEQEKVIEEPAADKVAAPGVEDPEYEMIDHKIQATLPPEEEKEPRKTLEPEVEKKVQVELKPTAGEVAFPMPPTPLSPVVLPVSQITAPQDDFPTLNRKPSLVKQEIDKWEKMAIQETIYSPSNDEEKRMSFESNVSSGWTTDEDAAPVAVSRKKDDVVVVEKGVAASEEEKAQQEKVDRVAKEVHMLIDETEKEVRKHAGEATPPLDNGEYQSGEELYDDDDDDEEEEEEEEESAPTTAVPVTPDEIPTSPQVIPLPVSLPASPKSDWIAKDPSSFN</sequence>
<feature type="compositionally biased region" description="Basic and acidic residues" evidence="1">
    <location>
        <begin position="196"/>
        <end position="216"/>
    </location>
</feature>
<dbReference type="AlphaFoldDB" id="A0A3N4MGL5"/>
<name>A0A3N4MGL5_9PEZI</name>
<feature type="compositionally biased region" description="Low complexity" evidence="1">
    <location>
        <begin position="154"/>
        <end position="175"/>
    </location>
</feature>
<feature type="compositionally biased region" description="Pro residues" evidence="1">
    <location>
        <begin position="28"/>
        <end position="40"/>
    </location>
</feature>
<dbReference type="OrthoDB" id="10520180at2759"/>
<dbReference type="Proteomes" id="UP000267821">
    <property type="component" value="Unassembled WGS sequence"/>
</dbReference>
<feature type="region of interest" description="Disordered" evidence="1">
    <location>
        <begin position="809"/>
        <end position="840"/>
    </location>
</feature>
<feature type="compositionally biased region" description="Acidic residues" evidence="1">
    <location>
        <begin position="905"/>
        <end position="923"/>
    </location>
</feature>
<feature type="region of interest" description="Disordered" evidence="1">
    <location>
        <begin position="16"/>
        <end position="268"/>
    </location>
</feature>
<gene>
    <name evidence="2" type="ORF">L211DRAFT_475841</name>
</gene>
<feature type="compositionally biased region" description="Polar residues" evidence="1">
    <location>
        <begin position="820"/>
        <end position="829"/>
    </location>
</feature>
<evidence type="ECO:0000313" key="3">
    <source>
        <dbReference type="Proteomes" id="UP000267821"/>
    </source>
</evidence>
<feature type="compositionally biased region" description="Low complexity" evidence="1">
    <location>
        <begin position="87"/>
        <end position="103"/>
    </location>
</feature>
<feature type="compositionally biased region" description="Low complexity" evidence="1">
    <location>
        <begin position="122"/>
        <end position="135"/>
    </location>
</feature>
<feature type="compositionally biased region" description="Basic and acidic residues" evidence="1">
    <location>
        <begin position="340"/>
        <end position="355"/>
    </location>
</feature>
<dbReference type="EMBL" id="ML121530">
    <property type="protein sequence ID" value="RPB27965.1"/>
    <property type="molecule type" value="Genomic_DNA"/>
</dbReference>
<accession>A0A3N4MGL5</accession>
<protein>
    <submittedName>
        <fullName evidence="2">Uncharacterized protein</fullName>
    </submittedName>
</protein>
<feature type="region of interest" description="Disordered" evidence="1">
    <location>
        <begin position="721"/>
        <end position="742"/>
    </location>
</feature>
<feature type="compositionally biased region" description="Basic and acidic residues" evidence="1">
    <location>
        <begin position="466"/>
        <end position="480"/>
    </location>
</feature>
<feature type="compositionally biased region" description="Basic and acidic residues" evidence="1">
    <location>
        <begin position="176"/>
        <end position="189"/>
    </location>
</feature>
<dbReference type="InParanoid" id="A0A3N4MGL5"/>
<feature type="region of interest" description="Disordered" evidence="1">
    <location>
        <begin position="333"/>
        <end position="409"/>
    </location>
</feature>
<evidence type="ECO:0000256" key="1">
    <source>
        <dbReference type="SAM" id="MobiDB-lite"/>
    </source>
</evidence>
<feature type="compositionally biased region" description="Low complexity" evidence="1">
    <location>
        <begin position="482"/>
        <end position="499"/>
    </location>
</feature>
<feature type="compositionally biased region" description="Polar residues" evidence="1">
    <location>
        <begin position="441"/>
        <end position="452"/>
    </location>
</feature>
<feature type="compositionally biased region" description="Low complexity" evidence="1">
    <location>
        <begin position="519"/>
        <end position="531"/>
    </location>
</feature>
<feature type="compositionally biased region" description="Basic and acidic residues" evidence="1">
    <location>
        <begin position="880"/>
        <end position="889"/>
    </location>
</feature>
<keyword evidence="3" id="KW-1185">Reference proteome</keyword>
<organism evidence="2 3">
    <name type="scientific">Terfezia boudieri ATCC MYA-4762</name>
    <dbReference type="NCBI Taxonomy" id="1051890"/>
    <lineage>
        <taxon>Eukaryota</taxon>
        <taxon>Fungi</taxon>
        <taxon>Dikarya</taxon>
        <taxon>Ascomycota</taxon>
        <taxon>Pezizomycotina</taxon>
        <taxon>Pezizomycetes</taxon>
        <taxon>Pezizales</taxon>
        <taxon>Pezizaceae</taxon>
        <taxon>Terfezia</taxon>
    </lineage>
</organism>
<feature type="compositionally biased region" description="Pro residues" evidence="1">
    <location>
        <begin position="363"/>
        <end position="372"/>
    </location>
</feature>
<evidence type="ECO:0000313" key="2">
    <source>
        <dbReference type="EMBL" id="RPB27965.1"/>
    </source>
</evidence>
<proteinExistence type="predicted"/>